<protein>
    <recommendedName>
        <fullName evidence="2">peptidylprolyl isomerase</fullName>
        <ecNumber evidence="2">5.2.1.8</ecNumber>
    </recommendedName>
</protein>
<dbReference type="GO" id="GO:0016018">
    <property type="term" value="F:cyclosporin A binding"/>
    <property type="evidence" value="ECO:0007669"/>
    <property type="project" value="TreeGrafter"/>
</dbReference>
<feature type="compositionally biased region" description="Acidic residues" evidence="5">
    <location>
        <begin position="236"/>
        <end position="247"/>
    </location>
</feature>
<feature type="region of interest" description="Disordered" evidence="5">
    <location>
        <begin position="179"/>
        <end position="445"/>
    </location>
</feature>
<sequence>MVNQRTFFDIEIDKKAIGRVVFELYNHDVPRTTENFRCLCTGEKGLSEKTRLPLHFKGSQFHRIIKDFMIQGGDFQNSNGTGGESIYGKKFDDEAFKYRHSEPYLLSMANMGPNTNGSQFFITTAPAPHLDGKHVVFGRVVSGKEVIDILNATRTDQKDKPYAEVSIAHCGELVLKSQLKKPVKPEDESKESESESDSETSSSEEERKRRKKEKKDKKKKRRSKEKRKSKRHSDSDTTDDSDSDDEDNIKKKSKKHKKRGRSPSRSRSRSPGKEKKKHHKKEKSRSRSRSSSVDLLKDRYKPLYKTPVVQQHSGDSKVKGRGSVKYHSHSSNSRDYRDYREIRESRDYRDYRENRDSRDRDYRDTERSHNDFSRDRRDYRDLDFDNKNSNNNTDNNYDLPDRSKKIEQQTKEKKFMTPEEEEAELDRELEEYKKKRDEPIEEENN</sequence>
<evidence type="ECO:0000313" key="7">
    <source>
        <dbReference type="EMBL" id="KYQ90613.1"/>
    </source>
</evidence>
<organism evidence="7 8">
    <name type="scientific">Tieghemostelium lacteum</name>
    <name type="common">Slime mold</name>
    <name type="synonym">Dictyostelium lacteum</name>
    <dbReference type="NCBI Taxonomy" id="361077"/>
    <lineage>
        <taxon>Eukaryota</taxon>
        <taxon>Amoebozoa</taxon>
        <taxon>Evosea</taxon>
        <taxon>Eumycetozoa</taxon>
        <taxon>Dictyostelia</taxon>
        <taxon>Dictyosteliales</taxon>
        <taxon>Raperosteliaceae</taxon>
        <taxon>Tieghemostelium</taxon>
    </lineage>
</organism>
<evidence type="ECO:0000256" key="3">
    <source>
        <dbReference type="ARBA" id="ARBA00023110"/>
    </source>
</evidence>
<feature type="compositionally biased region" description="Basic residues" evidence="5">
    <location>
        <begin position="251"/>
        <end position="288"/>
    </location>
</feature>
<reference evidence="7 8" key="1">
    <citation type="submission" date="2015-12" db="EMBL/GenBank/DDBJ databases">
        <title>Dictyostelia acquired genes for synthesis and detection of signals that induce cell-type specialization by lateral gene transfer from prokaryotes.</title>
        <authorList>
            <person name="Gloeckner G."/>
            <person name="Schaap P."/>
        </authorList>
    </citation>
    <scope>NUCLEOTIDE SEQUENCE [LARGE SCALE GENOMIC DNA]</scope>
    <source>
        <strain evidence="7 8">TK</strain>
    </source>
</reference>
<feature type="domain" description="PPIase cyclophilin-type" evidence="6">
    <location>
        <begin position="7"/>
        <end position="172"/>
    </location>
</feature>
<keyword evidence="3" id="KW-0697">Rotamase</keyword>
<dbReference type="InterPro" id="IPR020892">
    <property type="entry name" value="Cyclophilin-type_PPIase_CS"/>
</dbReference>
<dbReference type="SUPFAM" id="SSF50891">
    <property type="entry name" value="Cyclophilin-like"/>
    <property type="match status" value="1"/>
</dbReference>
<dbReference type="InParanoid" id="A0A151Z9J8"/>
<dbReference type="EC" id="5.2.1.8" evidence="2"/>
<feature type="compositionally biased region" description="Acidic residues" evidence="5">
    <location>
        <begin position="418"/>
        <end position="429"/>
    </location>
</feature>
<dbReference type="InterPro" id="IPR029000">
    <property type="entry name" value="Cyclophilin-like_dom_sf"/>
</dbReference>
<dbReference type="PANTHER" id="PTHR11071:SF561">
    <property type="entry name" value="PEPTIDYL-PROLYL CIS-TRANS ISOMERASE D-RELATED"/>
    <property type="match status" value="1"/>
</dbReference>
<dbReference type="AlphaFoldDB" id="A0A151Z9J8"/>
<dbReference type="GO" id="GO:0005829">
    <property type="term" value="C:cytosol"/>
    <property type="evidence" value="ECO:0007669"/>
    <property type="project" value="TreeGrafter"/>
</dbReference>
<dbReference type="STRING" id="361077.A0A151Z9J8"/>
<dbReference type="Pfam" id="PF00160">
    <property type="entry name" value="Pro_isomerase"/>
    <property type="match status" value="1"/>
</dbReference>
<dbReference type="FunFam" id="2.40.100.10:FF:000022">
    <property type="entry name" value="Peptidyl-prolyl cis-trans isomerase CYP95"/>
    <property type="match status" value="1"/>
</dbReference>
<dbReference type="OrthoDB" id="193499at2759"/>
<proteinExistence type="predicted"/>
<feature type="compositionally biased region" description="Basic residues" evidence="5">
    <location>
        <begin position="319"/>
        <end position="328"/>
    </location>
</feature>
<keyword evidence="4" id="KW-0413">Isomerase</keyword>
<dbReference type="InterPro" id="IPR002130">
    <property type="entry name" value="Cyclophilin-type_PPIase_dom"/>
</dbReference>
<feature type="compositionally biased region" description="Basic and acidic residues" evidence="5">
    <location>
        <begin position="399"/>
        <end position="417"/>
    </location>
</feature>
<dbReference type="Proteomes" id="UP000076078">
    <property type="component" value="Unassembled WGS sequence"/>
</dbReference>
<keyword evidence="8" id="KW-1185">Reference proteome</keyword>
<feature type="compositionally biased region" description="Basic and acidic residues" evidence="5">
    <location>
        <begin position="332"/>
        <end position="386"/>
    </location>
</feature>
<evidence type="ECO:0000313" key="8">
    <source>
        <dbReference type="Proteomes" id="UP000076078"/>
    </source>
</evidence>
<dbReference type="PRINTS" id="PR00153">
    <property type="entry name" value="CSAPPISMRASE"/>
</dbReference>
<feature type="compositionally biased region" description="Low complexity" evidence="5">
    <location>
        <begin position="387"/>
        <end position="398"/>
    </location>
</feature>
<accession>A0A151Z9J8</accession>
<dbReference type="GO" id="GO:0003755">
    <property type="term" value="F:peptidyl-prolyl cis-trans isomerase activity"/>
    <property type="evidence" value="ECO:0007669"/>
    <property type="project" value="UniProtKB-KW"/>
</dbReference>
<evidence type="ECO:0000256" key="5">
    <source>
        <dbReference type="SAM" id="MobiDB-lite"/>
    </source>
</evidence>
<comment type="caution">
    <text evidence="7">The sequence shown here is derived from an EMBL/GenBank/DDBJ whole genome shotgun (WGS) entry which is preliminary data.</text>
</comment>
<evidence type="ECO:0000256" key="2">
    <source>
        <dbReference type="ARBA" id="ARBA00013194"/>
    </source>
</evidence>
<dbReference type="EMBL" id="LODT01000037">
    <property type="protein sequence ID" value="KYQ90613.1"/>
    <property type="molecule type" value="Genomic_DNA"/>
</dbReference>
<name>A0A151Z9J8_TIELA</name>
<evidence type="ECO:0000259" key="6">
    <source>
        <dbReference type="PROSITE" id="PS50072"/>
    </source>
</evidence>
<feature type="compositionally biased region" description="Basic residues" evidence="5">
    <location>
        <begin position="208"/>
        <end position="231"/>
    </location>
</feature>
<dbReference type="Gene3D" id="2.40.100.10">
    <property type="entry name" value="Cyclophilin-like"/>
    <property type="match status" value="1"/>
</dbReference>
<feature type="compositionally biased region" description="Basic and acidic residues" evidence="5">
    <location>
        <begin position="183"/>
        <end position="193"/>
    </location>
</feature>
<dbReference type="PROSITE" id="PS50072">
    <property type="entry name" value="CSA_PPIASE_2"/>
    <property type="match status" value="1"/>
</dbReference>
<evidence type="ECO:0000256" key="4">
    <source>
        <dbReference type="ARBA" id="ARBA00023235"/>
    </source>
</evidence>
<comment type="catalytic activity">
    <reaction evidence="1">
        <text>[protein]-peptidylproline (omega=180) = [protein]-peptidylproline (omega=0)</text>
        <dbReference type="Rhea" id="RHEA:16237"/>
        <dbReference type="Rhea" id="RHEA-COMP:10747"/>
        <dbReference type="Rhea" id="RHEA-COMP:10748"/>
        <dbReference type="ChEBI" id="CHEBI:83833"/>
        <dbReference type="ChEBI" id="CHEBI:83834"/>
        <dbReference type="EC" id="5.2.1.8"/>
    </reaction>
</comment>
<dbReference type="PROSITE" id="PS00170">
    <property type="entry name" value="CSA_PPIASE_1"/>
    <property type="match status" value="1"/>
</dbReference>
<dbReference type="OMA" id="FRYRHTK"/>
<evidence type="ECO:0000256" key="1">
    <source>
        <dbReference type="ARBA" id="ARBA00000971"/>
    </source>
</evidence>
<gene>
    <name evidence="7" type="ORF">DLAC_09242</name>
</gene>
<dbReference type="GO" id="GO:0006457">
    <property type="term" value="P:protein folding"/>
    <property type="evidence" value="ECO:0007669"/>
    <property type="project" value="InterPro"/>
</dbReference>
<dbReference type="PANTHER" id="PTHR11071">
    <property type="entry name" value="PEPTIDYL-PROLYL CIS-TRANS ISOMERASE"/>
    <property type="match status" value="1"/>
</dbReference>